<accession>A0A6J2V9L4</accession>
<dbReference type="OrthoDB" id="5983780at2759"/>
<reference evidence="3" key="1">
    <citation type="submission" date="2025-08" db="UniProtKB">
        <authorList>
            <consortium name="RefSeq"/>
        </authorList>
    </citation>
    <scope>IDENTIFICATION</scope>
</reference>
<dbReference type="GO" id="GO:0000350">
    <property type="term" value="P:generation of catalytic spliceosome for second transesterification step"/>
    <property type="evidence" value="ECO:0007669"/>
    <property type="project" value="InterPro"/>
</dbReference>
<keyword evidence="2" id="KW-1185">Reference proteome</keyword>
<name>A0A6J2V9L4_CHACN</name>
<dbReference type="Pfam" id="PF06246">
    <property type="entry name" value="Isy1"/>
    <property type="match status" value="1"/>
</dbReference>
<evidence type="ECO:0000256" key="1">
    <source>
        <dbReference type="SAM" id="MobiDB-lite"/>
    </source>
</evidence>
<organism evidence="2 3">
    <name type="scientific">Chanos chanos</name>
    <name type="common">Milkfish</name>
    <name type="synonym">Mugil chanos</name>
    <dbReference type="NCBI Taxonomy" id="29144"/>
    <lineage>
        <taxon>Eukaryota</taxon>
        <taxon>Metazoa</taxon>
        <taxon>Chordata</taxon>
        <taxon>Craniata</taxon>
        <taxon>Vertebrata</taxon>
        <taxon>Euteleostomi</taxon>
        <taxon>Actinopterygii</taxon>
        <taxon>Neopterygii</taxon>
        <taxon>Teleostei</taxon>
        <taxon>Ostariophysi</taxon>
        <taxon>Gonorynchiformes</taxon>
        <taxon>Chanidae</taxon>
        <taxon>Chanos</taxon>
    </lineage>
</organism>
<dbReference type="Proteomes" id="UP000504632">
    <property type="component" value="Chromosome 4"/>
</dbReference>
<evidence type="ECO:0000313" key="3">
    <source>
        <dbReference type="RefSeq" id="XP_030628592.1"/>
    </source>
</evidence>
<protein>
    <submittedName>
        <fullName evidence="3">Uncharacterized protein LOC115810733</fullName>
    </submittedName>
</protein>
<evidence type="ECO:0000313" key="2">
    <source>
        <dbReference type="Proteomes" id="UP000504632"/>
    </source>
</evidence>
<sequence>MARNEEKHYGKLNRLWLQRERQEGRIRAVHTSRPNLATLNSVASVKKWIPSIKSEIEYYLQQSQLTHYPERKIAEFQQRIKELEREYKCYLRKLRSLDPTCKHPPRGYVRRRAEFDGSCAAKGLCSALSSNQMDQRPTILHDNEETGDEQTVSADKQSALFSPAPSTALDTETPEQDRPLAFQHSKLAVARPRVVRMDQNTDSLAQVLFTGLPNLHTSALACATAVHGRGEERKAVPTSPAPAQHRSGHVLGLGCYSSSSDEDT</sequence>
<proteinExistence type="predicted"/>
<dbReference type="GeneID" id="115810733"/>
<feature type="region of interest" description="Disordered" evidence="1">
    <location>
        <begin position="231"/>
        <end position="264"/>
    </location>
</feature>
<dbReference type="AlphaFoldDB" id="A0A6J2V9L4"/>
<dbReference type="InParanoid" id="A0A6J2V9L4"/>
<gene>
    <name evidence="3" type="primary">LOC115810733</name>
</gene>
<dbReference type="RefSeq" id="XP_030628592.1">
    <property type="nucleotide sequence ID" value="XM_030772732.1"/>
</dbReference>
<dbReference type="InterPro" id="IPR009360">
    <property type="entry name" value="Isy1"/>
</dbReference>